<dbReference type="EMBL" id="WMLF01000208">
    <property type="protein sequence ID" value="MBB1244902.1"/>
    <property type="molecule type" value="Genomic_DNA"/>
</dbReference>
<dbReference type="Proteomes" id="UP000766698">
    <property type="component" value="Unassembled WGS sequence"/>
</dbReference>
<sequence>MDHWHAYAYTGHEVPPDSQARDNGIAVMPRELDAWFRKPKSMLAGTYDHVDEAYTWLTKEVSEHPPTGGGLPAEQHLEHAHRMLQLGQDAYVGYYALGRIVIRTLLTCPRGRERCPASQ</sequence>
<evidence type="ECO:0000313" key="2">
    <source>
        <dbReference type="Proteomes" id="UP000766698"/>
    </source>
</evidence>
<dbReference type="RefSeq" id="WP_182856243.1">
    <property type="nucleotide sequence ID" value="NZ_WMLF01000208.1"/>
</dbReference>
<proteinExistence type="predicted"/>
<keyword evidence="2" id="KW-1185">Reference proteome</keyword>
<reference evidence="2" key="1">
    <citation type="journal article" date="2020" name="Syst. Appl. Microbiol.">
        <title>Streptomyces alkaliterrae sp. nov., isolated from an alkaline soil, and emended descriptions of Streptomyces alkaliphilus, Streptomyces calidiresistens and Streptomyces durbertensis.</title>
        <authorList>
            <person name="Swiecimska M."/>
            <person name="Golinska P."/>
            <person name="Nouioui I."/>
            <person name="Wypij M."/>
            <person name="Rai M."/>
            <person name="Sangal V."/>
            <person name="Goodfellow M."/>
        </authorList>
    </citation>
    <scope>NUCLEOTIDE SEQUENCE [LARGE SCALE GENOMIC DNA]</scope>
    <source>
        <strain evidence="2">DSM 104538</strain>
    </source>
</reference>
<evidence type="ECO:0000313" key="1">
    <source>
        <dbReference type="EMBL" id="MBB1244902.1"/>
    </source>
</evidence>
<gene>
    <name evidence="1" type="ORF">GL263_15205</name>
</gene>
<accession>A0ABR6EHV9</accession>
<name>A0ABR6EHV9_9ACTN</name>
<organism evidence="1 2">
    <name type="scientific">Streptomyces durbertensis</name>
    <dbReference type="NCBI Taxonomy" id="2448886"/>
    <lineage>
        <taxon>Bacteria</taxon>
        <taxon>Bacillati</taxon>
        <taxon>Actinomycetota</taxon>
        <taxon>Actinomycetes</taxon>
        <taxon>Kitasatosporales</taxon>
        <taxon>Streptomycetaceae</taxon>
        <taxon>Streptomyces</taxon>
    </lineage>
</organism>
<protein>
    <submittedName>
        <fullName evidence="1">Uncharacterized protein</fullName>
    </submittedName>
</protein>
<comment type="caution">
    <text evidence="1">The sequence shown here is derived from an EMBL/GenBank/DDBJ whole genome shotgun (WGS) entry which is preliminary data.</text>
</comment>